<dbReference type="EMBL" id="MU273914">
    <property type="protein sequence ID" value="KAI0027387.1"/>
    <property type="molecule type" value="Genomic_DNA"/>
</dbReference>
<dbReference type="Proteomes" id="UP000814128">
    <property type="component" value="Unassembled WGS sequence"/>
</dbReference>
<reference evidence="1" key="1">
    <citation type="submission" date="2021-02" db="EMBL/GenBank/DDBJ databases">
        <authorList>
            <consortium name="DOE Joint Genome Institute"/>
            <person name="Ahrendt S."/>
            <person name="Looney B.P."/>
            <person name="Miyauchi S."/>
            <person name="Morin E."/>
            <person name="Drula E."/>
            <person name="Courty P.E."/>
            <person name="Chicoki N."/>
            <person name="Fauchery L."/>
            <person name="Kohler A."/>
            <person name="Kuo A."/>
            <person name="Labutti K."/>
            <person name="Pangilinan J."/>
            <person name="Lipzen A."/>
            <person name="Riley R."/>
            <person name="Andreopoulos W."/>
            <person name="He G."/>
            <person name="Johnson J."/>
            <person name="Barry K.W."/>
            <person name="Grigoriev I.V."/>
            <person name="Nagy L."/>
            <person name="Hibbett D."/>
            <person name="Henrissat B."/>
            <person name="Matheny P.B."/>
            <person name="Labbe J."/>
            <person name="Martin F."/>
        </authorList>
    </citation>
    <scope>NUCLEOTIDE SEQUENCE</scope>
    <source>
        <strain evidence="1">EC-137</strain>
    </source>
</reference>
<gene>
    <name evidence="1" type="ORF">K488DRAFT_74581</name>
</gene>
<name>A0ACB8Q6N6_9AGAM</name>
<organism evidence="1 2">
    <name type="scientific">Vararia minispora EC-137</name>
    <dbReference type="NCBI Taxonomy" id="1314806"/>
    <lineage>
        <taxon>Eukaryota</taxon>
        <taxon>Fungi</taxon>
        <taxon>Dikarya</taxon>
        <taxon>Basidiomycota</taxon>
        <taxon>Agaricomycotina</taxon>
        <taxon>Agaricomycetes</taxon>
        <taxon>Russulales</taxon>
        <taxon>Lachnocladiaceae</taxon>
        <taxon>Vararia</taxon>
    </lineage>
</organism>
<reference evidence="1" key="2">
    <citation type="journal article" date="2022" name="New Phytol.">
        <title>Evolutionary transition to the ectomycorrhizal habit in the genomes of a hyperdiverse lineage of mushroom-forming fungi.</title>
        <authorList>
            <person name="Looney B."/>
            <person name="Miyauchi S."/>
            <person name="Morin E."/>
            <person name="Drula E."/>
            <person name="Courty P.E."/>
            <person name="Kohler A."/>
            <person name="Kuo A."/>
            <person name="LaButti K."/>
            <person name="Pangilinan J."/>
            <person name="Lipzen A."/>
            <person name="Riley R."/>
            <person name="Andreopoulos W."/>
            <person name="He G."/>
            <person name="Johnson J."/>
            <person name="Nolan M."/>
            <person name="Tritt A."/>
            <person name="Barry K.W."/>
            <person name="Grigoriev I.V."/>
            <person name="Nagy L.G."/>
            <person name="Hibbett D."/>
            <person name="Henrissat B."/>
            <person name="Matheny P.B."/>
            <person name="Labbe J."/>
            <person name="Martin F.M."/>
        </authorList>
    </citation>
    <scope>NUCLEOTIDE SEQUENCE</scope>
    <source>
        <strain evidence="1">EC-137</strain>
    </source>
</reference>
<protein>
    <submittedName>
        <fullName evidence="1">Uncharacterized protein</fullName>
    </submittedName>
</protein>
<comment type="caution">
    <text evidence="1">The sequence shown here is derived from an EMBL/GenBank/DDBJ whole genome shotgun (WGS) entry which is preliminary data.</text>
</comment>
<proteinExistence type="predicted"/>
<keyword evidence="2" id="KW-1185">Reference proteome</keyword>
<sequence>MPIGRPPGLERREFTNEEDILLYKYLATYNPRQEGRKGHNIYKQLGANAQNKWPWSRNHSWQSWRNRYMKAQAWFDYKIAEWQRKYNIDPMASPKFIKARSAAETAEATLRQHTSSTSANSNEKKRVREFSGDSSSHQVKRVRPVVSPVAQASTSRSAATTHDNARSPSENSENRDDAPAVVDSDDYAHAVLSSSDEDDAEEDELAQDSAEEGSLEDSQQYVIFPLIPIMCKRPSLRAQKSTQGHGAVLTSQELPTPPQTTPAQSRTSLAPSYEVPTPSQLRRDAGSPDPIHDTPRPTPPPASQRPMLRKRTGSNSDIFRGASTDSSPIAADAASDTSDTPVRKPPRYDIGPYNGAFASFSGKSNISPSGRRTVGVGTDAQEDFEWPPKRPVSRPNRTKDPADAEPPAIPSRQPSALLDATAEDTARPVAGASLAKHTSTVTADVKTVPVRRSREQVNAVASSSNVRLPPSLRGIEDYAQIPHDALRTIFPRPAPLVYKPAHPHDAPPAKPPSLAASLLGQRSPSEALSTHHVEPFALAVPRAAHREISPFSDADPFTAESPSPAEVKGKGKASPIKDRSRDERRQTFGGFAAVEVNTSTFDASVPTVDPQRASVQRRRSLPALSSIASNRKAPRVRSVLTAEPGRPRTSLGHADRSTQDQSLLMELGRRTFIVQAAKEFGFQENIVQSVFHQEKSLERVRTVLARMREAALEQFLRYDGSQEEMDEGREVRGTDESNGEFKSEEMDDDDEQPGDAVPHPVGGVVAYDSARDPRLREGPRISASGLHYRPTAPSSPPYIPPAHSRARQHVRLSNDGRADEARQRETARASPRKTSASSLRALNDPRRDITLSPSPAGTGSVGVAARGPVTRRDVIVHGGVTMLRADTHRHVASTESKSASAERAEVEGILSSDPIGHDANSNIDADVDIDDQVEGVEEDELSVDDEPRQVTADNVVNNGDDASHIGPAEARSELSASTKDNEIQRHHKDQLPTGPPTREASIDLFAGVSGDVEFFTNADRDDDSSPSRARSEAPLPVPNDDDERYLWQALCDGDVRILWEMEERFGWELVGKRAFEHLARVLHERTGEDVSGHH</sequence>
<evidence type="ECO:0000313" key="2">
    <source>
        <dbReference type="Proteomes" id="UP000814128"/>
    </source>
</evidence>
<evidence type="ECO:0000313" key="1">
    <source>
        <dbReference type="EMBL" id="KAI0027387.1"/>
    </source>
</evidence>
<accession>A0ACB8Q6N6</accession>